<accession>A0A136KJ73</accession>
<reference evidence="1 2" key="1">
    <citation type="submission" date="2015-02" db="EMBL/GenBank/DDBJ databases">
        <title>Improved understanding of the partial-nitritation anammox process through 23 genomes representing the majority of the microbial community.</title>
        <authorList>
            <person name="Speth D.R."/>
            <person name="In T Zandt M."/>
            <person name="Guerrero Cruz S."/>
            <person name="Jetten M.S."/>
            <person name="Dutilh B.E."/>
        </authorList>
    </citation>
    <scope>NUCLEOTIDE SEQUENCE [LARGE SCALE GENOMIC DNA]</scope>
    <source>
        <strain evidence="1">OLB21</strain>
    </source>
</reference>
<comment type="caution">
    <text evidence="1">The sequence shown here is derived from an EMBL/GenBank/DDBJ whole genome shotgun (WGS) entry which is preliminary data.</text>
</comment>
<organism evidence="1 2">
    <name type="scientific">candidate division WS6 bacterium OLB21</name>
    <dbReference type="NCBI Taxonomy" id="1617427"/>
    <lineage>
        <taxon>Bacteria</taxon>
        <taxon>Candidatus Dojkabacteria</taxon>
    </lineage>
</organism>
<evidence type="ECO:0000313" key="1">
    <source>
        <dbReference type="EMBL" id="KXK09462.1"/>
    </source>
</evidence>
<dbReference type="EMBL" id="JYPD01000017">
    <property type="protein sequence ID" value="KXK09462.1"/>
    <property type="molecule type" value="Genomic_DNA"/>
</dbReference>
<protein>
    <submittedName>
        <fullName evidence="1">Uncharacterized protein</fullName>
    </submittedName>
</protein>
<dbReference type="AlphaFoldDB" id="A0A136KJ73"/>
<dbReference type="STRING" id="1617427.UZ20_WS6002000511"/>
<gene>
    <name evidence="1" type="ORF">UZ20_WS6002000511</name>
</gene>
<sequence length="73" mass="8585">MNLPPSDLRENWLANDSIMGRDMDDLITEGHELFLRKGQMSDNLKELIVALVPKVEKDNPKRNERMKKKNFME</sequence>
<name>A0A136KJ73_9BACT</name>
<dbReference type="Proteomes" id="UP000070449">
    <property type="component" value="Unassembled WGS sequence"/>
</dbReference>
<evidence type="ECO:0000313" key="2">
    <source>
        <dbReference type="Proteomes" id="UP000070449"/>
    </source>
</evidence>
<proteinExistence type="predicted"/>